<evidence type="ECO:0000313" key="11">
    <source>
        <dbReference type="EMBL" id="NYJ79620.1"/>
    </source>
</evidence>
<organism evidence="11 12">
    <name type="scientific">Nesterenkonia xinjiangensis</name>
    <dbReference type="NCBI Taxonomy" id="225327"/>
    <lineage>
        <taxon>Bacteria</taxon>
        <taxon>Bacillati</taxon>
        <taxon>Actinomycetota</taxon>
        <taxon>Actinomycetes</taxon>
        <taxon>Micrococcales</taxon>
        <taxon>Micrococcaceae</taxon>
        <taxon>Nesterenkonia</taxon>
    </lineage>
</organism>
<dbReference type="InterPro" id="IPR006113">
    <property type="entry name" value="6PGDH_Gnd/GntZ"/>
</dbReference>
<dbReference type="SMART" id="SM01350">
    <property type="entry name" value="6PGD"/>
    <property type="match status" value="1"/>
</dbReference>
<dbReference type="RefSeq" id="WP_179542810.1">
    <property type="nucleotide sequence ID" value="NZ_BAAALL010000007.1"/>
</dbReference>
<evidence type="ECO:0000256" key="3">
    <source>
        <dbReference type="ARBA" id="ARBA00023002"/>
    </source>
</evidence>
<dbReference type="PIRSF" id="PIRSF000109">
    <property type="entry name" value="6PGD"/>
    <property type="match status" value="1"/>
</dbReference>
<dbReference type="NCBIfam" id="TIGR00873">
    <property type="entry name" value="gnd"/>
    <property type="match status" value="1"/>
</dbReference>
<reference evidence="11 12" key="1">
    <citation type="submission" date="2020-07" db="EMBL/GenBank/DDBJ databases">
        <title>Sequencing the genomes of 1000 actinobacteria strains.</title>
        <authorList>
            <person name="Klenk H.-P."/>
        </authorList>
    </citation>
    <scope>NUCLEOTIDE SEQUENCE [LARGE SCALE GENOMIC DNA]</scope>
    <source>
        <strain evidence="11 12">DSM 15475</strain>
    </source>
</reference>
<feature type="binding site" description="in other chain" evidence="7">
    <location>
        <begin position="185"/>
        <end position="186"/>
    </location>
    <ligand>
        <name>substrate</name>
        <note>ligand shared between dimeric partners</note>
    </ligand>
</feature>
<comment type="function">
    <text evidence="5">Catalyzes the oxidative decarboxylation of 6-phosphogluconate to ribulose 5-phosphate and CO(2), with concomitant reduction of NADP to NADPH.</text>
</comment>
<dbReference type="InterPro" id="IPR006184">
    <property type="entry name" value="6PGdom_BS"/>
</dbReference>
<dbReference type="InterPro" id="IPR006114">
    <property type="entry name" value="6PGDH_C"/>
</dbReference>
<feature type="binding site" description="in other chain" evidence="7">
    <location>
        <position position="260"/>
    </location>
    <ligand>
        <name>substrate</name>
        <note>ligand shared between dimeric partners</note>
    </ligand>
</feature>
<dbReference type="InterPro" id="IPR006115">
    <property type="entry name" value="6PGDH_NADP-bd"/>
</dbReference>
<gene>
    <name evidence="11" type="ORF">HNR09_003031</name>
</gene>
<feature type="binding site" description="in other chain" evidence="7">
    <location>
        <position position="287"/>
    </location>
    <ligand>
        <name>substrate</name>
        <note>ligand shared between dimeric partners</note>
    </ligand>
</feature>
<feature type="binding site" evidence="8">
    <location>
        <position position="102"/>
    </location>
    <ligand>
        <name>NADP(+)</name>
        <dbReference type="ChEBI" id="CHEBI:58349"/>
    </ligand>
</feature>
<dbReference type="SUPFAM" id="SSF51735">
    <property type="entry name" value="NAD(P)-binding Rossmann-fold domains"/>
    <property type="match status" value="1"/>
</dbReference>
<dbReference type="Pfam" id="PF03446">
    <property type="entry name" value="NAD_binding_2"/>
    <property type="match status" value="1"/>
</dbReference>
<sequence length="480" mass="52029">MSADIGVTGLAVMGANLARNLARNGYTVSLHNRSVGRTDALLEAHGDEGSFVRTETLAELVESLQRPRRVLIMVKAGAPVDAVIEDLVPLLDEGDIIIDAGNSFYEETRRREETLREKGLHFVGVGVSGGEEGALNGPSIMPGGSRESYETLGPMLEKISADYHGEPCCAWVGTDGAGHYVKMVHNGIEYADMQVIGEAYDLMRSLAGIEPADQAKVFREWNTTDLASYLIEITSEVLEQEDELTGRPLVDVVVDSAGQKGTGRWTAISALEVGSPVTAIAESVFARSISSQQELRAETNAAFSSGIDENAPAAEFGSDFVEDVRKALYASKLVAYAQGLDMLVAAGEEYGWDLDLKSIASLWRAGCIIRADLLDTIMKAYDADADERPKNLLLAEEFTEAINECLPAWRRVVAAAATHGVPAPVFASSLAYYDSLRRDRLPAALTQGLRDYFGAHTYQRVDKEGTFHTQWSGDRTEIDG</sequence>
<dbReference type="EMBL" id="JACCFY010000001">
    <property type="protein sequence ID" value="NYJ79620.1"/>
    <property type="molecule type" value="Genomic_DNA"/>
</dbReference>
<feature type="binding site" description="in other chain" evidence="7">
    <location>
        <position position="190"/>
    </location>
    <ligand>
        <name>substrate</name>
        <note>ligand shared between dimeric partners</note>
    </ligand>
</feature>
<dbReference type="AlphaFoldDB" id="A0A7Z0GP71"/>
<feature type="binding site" evidence="7">
    <location>
        <position position="456"/>
    </location>
    <ligand>
        <name>substrate</name>
        <note>ligand shared between dimeric partners</note>
    </ligand>
</feature>
<evidence type="ECO:0000259" key="10">
    <source>
        <dbReference type="SMART" id="SM01350"/>
    </source>
</evidence>
<dbReference type="FunFam" id="3.40.50.720:FF:000007">
    <property type="entry name" value="6-phosphogluconate dehydrogenase, decarboxylating"/>
    <property type="match status" value="1"/>
</dbReference>
<comment type="caution">
    <text evidence="11">The sequence shown here is derived from an EMBL/GenBank/DDBJ whole genome shotgun (WGS) entry which is preliminary data.</text>
</comment>
<dbReference type="Pfam" id="PF00393">
    <property type="entry name" value="6PGD"/>
    <property type="match status" value="1"/>
</dbReference>
<comment type="subunit">
    <text evidence="2 5">Homodimer.</text>
</comment>
<evidence type="ECO:0000256" key="6">
    <source>
        <dbReference type="PIRSR" id="PIRSR000109-1"/>
    </source>
</evidence>
<dbReference type="GO" id="GO:0019521">
    <property type="term" value="P:D-gluconate metabolic process"/>
    <property type="evidence" value="ECO:0007669"/>
    <property type="project" value="UniProtKB-KW"/>
</dbReference>
<feature type="active site" description="Proton donor" evidence="6">
    <location>
        <position position="189"/>
    </location>
</feature>
<dbReference type="InterPro" id="IPR008927">
    <property type="entry name" value="6-PGluconate_DH-like_C_sf"/>
</dbReference>
<dbReference type="GO" id="GO:0050661">
    <property type="term" value="F:NADP binding"/>
    <property type="evidence" value="ECO:0007669"/>
    <property type="project" value="InterPro"/>
</dbReference>
<keyword evidence="3 5" id="KW-0560">Oxidoreductase</keyword>
<keyword evidence="5 9" id="KW-0521">NADP</keyword>
<evidence type="ECO:0000256" key="5">
    <source>
        <dbReference type="PIRNR" id="PIRNR000109"/>
    </source>
</evidence>
<dbReference type="GO" id="GO:0004616">
    <property type="term" value="F:phosphogluconate dehydrogenase (decarboxylating) activity"/>
    <property type="evidence" value="ECO:0007669"/>
    <property type="project" value="UniProtKB-EC"/>
</dbReference>
<evidence type="ECO:0000313" key="12">
    <source>
        <dbReference type="Proteomes" id="UP000535437"/>
    </source>
</evidence>
<evidence type="ECO:0000256" key="8">
    <source>
        <dbReference type="PIRSR" id="PIRSR000109-3"/>
    </source>
</evidence>
<comment type="similarity">
    <text evidence="1 5 9">Belongs to the 6-phosphogluconate dehydrogenase family.</text>
</comment>
<comment type="catalytic activity">
    <reaction evidence="5 9">
        <text>6-phospho-D-gluconate + NADP(+) = D-ribulose 5-phosphate + CO2 + NADPH</text>
        <dbReference type="Rhea" id="RHEA:10116"/>
        <dbReference type="ChEBI" id="CHEBI:16526"/>
        <dbReference type="ChEBI" id="CHEBI:57783"/>
        <dbReference type="ChEBI" id="CHEBI:58121"/>
        <dbReference type="ChEBI" id="CHEBI:58349"/>
        <dbReference type="ChEBI" id="CHEBI:58759"/>
        <dbReference type="EC" id="1.1.1.44"/>
    </reaction>
</comment>
<keyword evidence="4 9" id="KW-0311">Gluconate utilization</keyword>
<dbReference type="GO" id="GO:0006098">
    <property type="term" value="P:pentose-phosphate shunt"/>
    <property type="evidence" value="ECO:0007669"/>
    <property type="project" value="UniProtKB-UniPathway"/>
</dbReference>
<dbReference type="InterPro" id="IPR036291">
    <property type="entry name" value="NAD(P)-bd_dom_sf"/>
</dbReference>
<name>A0A7Z0GP71_9MICC</name>
<dbReference type="SUPFAM" id="SSF48179">
    <property type="entry name" value="6-phosphogluconate dehydrogenase C-terminal domain-like"/>
    <property type="match status" value="1"/>
</dbReference>
<feature type="binding site" evidence="8">
    <location>
        <begin position="32"/>
        <end position="34"/>
    </location>
    <ligand>
        <name>NADP(+)</name>
        <dbReference type="ChEBI" id="CHEBI:58349"/>
    </ligand>
</feature>
<evidence type="ECO:0000256" key="7">
    <source>
        <dbReference type="PIRSR" id="PIRSR000109-2"/>
    </source>
</evidence>
<accession>A0A7Z0GP71</accession>
<feature type="binding site" evidence="8">
    <location>
        <begin position="9"/>
        <end position="14"/>
    </location>
    <ligand>
        <name>NADP(+)</name>
        <dbReference type="ChEBI" id="CHEBI:58349"/>
    </ligand>
</feature>
<feature type="binding site" evidence="8">
    <location>
        <begin position="74"/>
        <end position="76"/>
    </location>
    <ligand>
        <name>NADP(+)</name>
        <dbReference type="ChEBI" id="CHEBI:58349"/>
    </ligand>
</feature>
<evidence type="ECO:0000256" key="2">
    <source>
        <dbReference type="ARBA" id="ARBA00011738"/>
    </source>
</evidence>
<dbReference type="InterPro" id="IPR013328">
    <property type="entry name" value="6PGD_dom2"/>
</dbReference>
<comment type="pathway">
    <text evidence="5 9">Carbohydrate degradation; pentose phosphate pathway; D-ribulose 5-phosphate from D-glucose 6-phosphate (oxidative stage): step 3/3.</text>
</comment>
<proteinExistence type="inferred from homology"/>
<dbReference type="PROSITE" id="PS00461">
    <property type="entry name" value="6PGD"/>
    <property type="match status" value="1"/>
</dbReference>
<evidence type="ECO:0000256" key="9">
    <source>
        <dbReference type="RuleBase" id="RU000485"/>
    </source>
</evidence>
<dbReference type="Proteomes" id="UP000535437">
    <property type="component" value="Unassembled WGS sequence"/>
</dbReference>
<feature type="binding site" description="in other chain" evidence="7">
    <location>
        <position position="102"/>
    </location>
    <ligand>
        <name>substrate</name>
        <note>ligand shared between dimeric partners</note>
    </ligand>
</feature>
<protein>
    <recommendedName>
        <fullName evidence="5 9">6-phosphogluconate dehydrogenase, decarboxylating</fullName>
        <ecNumber evidence="5 9">1.1.1.44</ecNumber>
    </recommendedName>
</protein>
<dbReference type="UniPathway" id="UPA00115">
    <property type="reaction ID" value="UER00410"/>
</dbReference>
<evidence type="ECO:0000256" key="1">
    <source>
        <dbReference type="ARBA" id="ARBA00008419"/>
    </source>
</evidence>
<feature type="binding site" description="in other chain" evidence="7">
    <location>
        <begin position="128"/>
        <end position="130"/>
    </location>
    <ligand>
        <name>substrate</name>
        <note>ligand shared between dimeric partners</note>
    </ligand>
</feature>
<feature type="binding site" evidence="7">
    <location>
        <position position="450"/>
    </location>
    <ligand>
        <name>substrate</name>
        <note>ligand shared between dimeric partners</note>
    </ligand>
</feature>
<evidence type="ECO:0000256" key="4">
    <source>
        <dbReference type="ARBA" id="ARBA00023064"/>
    </source>
</evidence>
<dbReference type="Gene3D" id="1.20.5.320">
    <property type="entry name" value="6-Phosphogluconate Dehydrogenase, domain 3"/>
    <property type="match status" value="1"/>
</dbReference>
<feature type="domain" description="6-phosphogluconate dehydrogenase C-terminal" evidence="10">
    <location>
        <begin position="178"/>
        <end position="472"/>
    </location>
</feature>
<dbReference type="InterPro" id="IPR006183">
    <property type="entry name" value="Pgluconate_DH"/>
</dbReference>
<dbReference type="PRINTS" id="PR00076">
    <property type="entry name" value="6PGDHDRGNASE"/>
</dbReference>
<dbReference type="PANTHER" id="PTHR11811">
    <property type="entry name" value="6-PHOSPHOGLUCONATE DEHYDROGENASE"/>
    <property type="match status" value="1"/>
</dbReference>
<dbReference type="Gene3D" id="1.10.1040.10">
    <property type="entry name" value="N-(1-d-carboxylethyl)-l-norvaline Dehydrogenase, domain 2"/>
    <property type="match status" value="1"/>
</dbReference>
<dbReference type="FunFam" id="1.10.1040.10:FF:000002">
    <property type="entry name" value="6-phosphogluconate dehydrogenase, decarboxylating"/>
    <property type="match status" value="1"/>
</dbReference>
<feature type="active site" description="Proton acceptor" evidence="6">
    <location>
        <position position="182"/>
    </location>
</feature>
<dbReference type="NCBIfam" id="NF006765">
    <property type="entry name" value="PRK09287.1"/>
    <property type="match status" value="1"/>
</dbReference>
<dbReference type="Gene3D" id="3.40.50.720">
    <property type="entry name" value="NAD(P)-binding Rossmann-like Domain"/>
    <property type="match status" value="1"/>
</dbReference>
<keyword evidence="5 9" id="KW-0570">Pentose shunt</keyword>
<dbReference type="EC" id="1.1.1.44" evidence="5 9"/>
<keyword evidence="12" id="KW-1185">Reference proteome</keyword>